<dbReference type="SUPFAM" id="SSF57863">
    <property type="entry name" value="ArfGap/RecO-like zinc finger"/>
    <property type="match status" value="1"/>
</dbReference>
<evidence type="ECO:0000256" key="4">
    <source>
        <dbReference type="ARBA" id="ARBA00022771"/>
    </source>
</evidence>
<evidence type="ECO:0000259" key="9">
    <source>
        <dbReference type="PROSITE" id="PS50115"/>
    </source>
</evidence>
<dbReference type="InterPro" id="IPR001164">
    <property type="entry name" value="ArfGAP_dom"/>
</dbReference>
<dbReference type="PANTHER" id="PTHR45686:SF4">
    <property type="entry name" value="ADP-RIBOSYLATION FACTOR GTPASE ACTIVATING PROTEIN 3, ISOFORM H"/>
    <property type="match status" value="1"/>
</dbReference>
<dbReference type="PRINTS" id="PR00405">
    <property type="entry name" value="REVINTRACTNG"/>
</dbReference>
<keyword evidence="1" id="KW-0343">GTPase activation</keyword>
<name>A0A6D2HFI8_9BRAS</name>
<evidence type="ECO:0000256" key="8">
    <source>
        <dbReference type="SAM" id="MobiDB-lite"/>
    </source>
</evidence>
<dbReference type="GO" id="GO:0008270">
    <property type="term" value="F:zinc ion binding"/>
    <property type="evidence" value="ECO:0007669"/>
    <property type="project" value="UniProtKB-KW"/>
</dbReference>
<feature type="compositionally biased region" description="Acidic residues" evidence="8">
    <location>
        <begin position="155"/>
        <end position="166"/>
    </location>
</feature>
<evidence type="ECO:0000256" key="6">
    <source>
        <dbReference type="ARBA" id="ARBA00022990"/>
    </source>
</evidence>
<gene>
    <name evidence="10" type="ORF">MERR_LOCUS1834</name>
</gene>
<dbReference type="GO" id="GO:0000139">
    <property type="term" value="C:Golgi membrane"/>
    <property type="evidence" value="ECO:0007669"/>
    <property type="project" value="GOC"/>
</dbReference>
<sequence length="241" mass="27082">MSNENLTDKNVVFRKLEAKSENKVCFDCSAENPTLASVTYGVFLCIDCSAVHRSLGVHISFVRSTNLDSWSPEQLRTMMFGGNNRAQAFFKQHGWNNDDNGKIEAKYTSRAADLYKQTLAKEVAEETGLLSSSSSSSKPAESSENGFSSEPPTIELEEEEEEEEETSVSSINLEEESTVESEATSPLTVFQRMWDIKKKDLAMKERLANMRLLEVLIAKREPLSQMELALKNKLLDYMLAD</sequence>
<dbReference type="Gene3D" id="1.10.220.150">
    <property type="entry name" value="Arf GTPase activating protein"/>
    <property type="match status" value="1"/>
</dbReference>
<dbReference type="OrthoDB" id="983479at2759"/>
<feature type="region of interest" description="Disordered" evidence="8">
    <location>
        <begin position="126"/>
        <end position="184"/>
    </location>
</feature>
<keyword evidence="2" id="KW-0597">Phosphoprotein</keyword>
<feature type="compositionally biased region" description="Polar residues" evidence="8">
    <location>
        <begin position="138"/>
        <end position="151"/>
    </location>
</feature>
<organism evidence="10 11">
    <name type="scientific">Microthlaspi erraticum</name>
    <dbReference type="NCBI Taxonomy" id="1685480"/>
    <lineage>
        <taxon>Eukaryota</taxon>
        <taxon>Viridiplantae</taxon>
        <taxon>Streptophyta</taxon>
        <taxon>Embryophyta</taxon>
        <taxon>Tracheophyta</taxon>
        <taxon>Spermatophyta</taxon>
        <taxon>Magnoliopsida</taxon>
        <taxon>eudicotyledons</taxon>
        <taxon>Gunneridae</taxon>
        <taxon>Pentapetalae</taxon>
        <taxon>rosids</taxon>
        <taxon>malvids</taxon>
        <taxon>Brassicales</taxon>
        <taxon>Brassicaceae</taxon>
        <taxon>Coluteocarpeae</taxon>
        <taxon>Microthlaspi</taxon>
    </lineage>
</organism>
<keyword evidence="3" id="KW-0479">Metal-binding</keyword>
<dbReference type="GO" id="GO:0048205">
    <property type="term" value="P:COPI coating of Golgi vesicle"/>
    <property type="evidence" value="ECO:0007669"/>
    <property type="project" value="TreeGrafter"/>
</dbReference>
<dbReference type="CDD" id="cd08831">
    <property type="entry name" value="ArfGap_ArfGap2_3_like"/>
    <property type="match status" value="1"/>
</dbReference>
<keyword evidence="5" id="KW-0862">Zinc</keyword>
<dbReference type="PANTHER" id="PTHR45686">
    <property type="entry name" value="ADP-RIBOSYLATION FACTOR GTPASE ACTIVATING PROTEIN 3, ISOFORM H-RELATED"/>
    <property type="match status" value="1"/>
</dbReference>
<evidence type="ECO:0000256" key="7">
    <source>
        <dbReference type="PROSITE-ProRule" id="PRU00288"/>
    </source>
</evidence>
<accession>A0A6D2HFI8</accession>
<evidence type="ECO:0000256" key="5">
    <source>
        <dbReference type="ARBA" id="ARBA00022833"/>
    </source>
</evidence>
<dbReference type="AlphaFoldDB" id="A0A6D2HFI8"/>
<keyword evidence="6" id="KW-0007">Acetylation</keyword>
<proteinExistence type="predicted"/>
<dbReference type="Pfam" id="PF01412">
    <property type="entry name" value="ArfGap"/>
    <property type="match status" value="1"/>
</dbReference>
<protein>
    <recommendedName>
        <fullName evidence="9">Arf-GAP domain-containing protein</fullName>
    </recommendedName>
</protein>
<keyword evidence="11" id="KW-1185">Reference proteome</keyword>
<reference evidence="10" key="1">
    <citation type="submission" date="2020-01" db="EMBL/GenBank/DDBJ databases">
        <authorList>
            <person name="Mishra B."/>
        </authorList>
    </citation>
    <scope>NUCLEOTIDE SEQUENCE [LARGE SCALE GENOMIC DNA]</scope>
</reference>
<dbReference type="InterPro" id="IPR038508">
    <property type="entry name" value="ArfGAP_dom_sf"/>
</dbReference>
<evidence type="ECO:0000256" key="1">
    <source>
        <dbReference type="ARBA" id="ARBA00022468"/>
    </source>
</evidence>
<dbReference type="InterPro" id="IPR037278">
    <property type="entry name" value="ARFGAP/RecO"/>
</dbReference>
<evidence type="ECO:0000256" key="3">
    <source>
        <dbReference type="ARBA" id="ARBA00022723"/>
    </source>
</evidence>
<evidence type="ECO:0000256" key="2">
    <source>
        <dbReference type="ARBA" id="ARBA00022553"/>
    </source>
</evidence>
<dbReference type="GO" id="GO:0005096">
    <property type="term" value="F:GTPase activator activity"/>
    <property type="evidence" value="ECO:0007669"/>
    <property type="project" value="UniProtKB-KW"/>
</dbReference>
<comment type="caution">
    <text evidence="10">The sequence shown here is derived from an EMBL/GenBank/DDBJ whole genome shotgun (WGS) entry which is preliminary data.</text>
</comment>
<keyword evidence="4 7" id="KW-0863">Zinc-finger</keyword>
<evidence type="ECO:0000313" key="11">
    <source>
        <dbReference type="Proteomes" id="UP000467841"/>
    </source>
</evidence>
<feature type="domain" description="Arf-GAP" evidence="9">
    <location>
        <begin position="10"/>
        <end position="117"/>
    </location>
</feature>
<dbReference type="PROSITE" id="PS50115">
    <property type="entry name" value="ARFGAP"/>
    <property type="match status" value="1"/>
</dbReference>
<dbReference type="FunFam" id="1.10.220.150:FF:000012">
    <property type="entry name" value="ADP-ribosylation factor GTPase-activating protein AGD10"/>
    <property type="match status" value="1"/>
</dbReference>
<dbReference type="SMART" id="SM00105">
    <property type="entry name" value="ArfGap"/>
    <property type="match status" value="1"/>
</dbReference>
<dbReference type="EMBL" id="CACVBM020000111">
    <property type="protein sequence ID" value="CAA7014599.1"/>
    <property type="molecule type" value="Genomic_DNA"/>
</dbReference>
<evidence type="ECO:0000313" key="10">
    <source>
        <dbReference type="EMBL" id="CAA7014599.1"/>
    </source>
</evidence>
<dbReference type="Proteomes" id="UP000467841">
    <property type="component" value="Unassembled WGS sequence"/>
</dbReference>